<evidence type="ECO:0000256" key="10">
    <source>
        <dbReference type="ARBA" id="ARBA00023242"/>
    </source>
</evidence>
<comment type="subcellular location">
    <subcellularLocation>
        <location evidence="2">Cell membrane</location>
    </subcellularLocation>
    <subcellularLocation>
        <location evidence="1">Nucleus</location>
    </subcellularLocation>
</comment>
<dbReference type="GO" id="GO:0005096">
    <property type="term" value="F:GTPase activator activity"/>
    <property type="evidence" value="ECO:0007669"/>
    <property type="project" value="UniProtKB-KW"/>
</dbReference>
<evidence type="ECO:0000256" key="11">
    <source>
        <dbReference type="ARBA" id="ARBA00024037"/>
    </source>
</evidence>
<dbReference type="PROSITE" id="PS50004">
    <property type="entry name" value="C2"/>
    <property type="match status" value="1"/>
</dbReference>
<comment type="similarity">
    <text evidence="11">Belongs to the plant CAR protein family.</text>
</comment>
<dbReference type="Gene3D" id="2.60.40.150">
    <property type="entry name" value="C2 domain"/>
    <property type="match status" value="1"/>
</dbReference>
<keyword evidence="8" id="KW-0446">Lipid-binding</keyword>
<organism evidence="13 14">
    <name type="scientific">Actinidia rufa</name>
    <dbReference type="NCBI Taxonomy" id="165716"/>
    <lineage>
        <taxon>Eukaryota</taxon>
        <taxon>Viridiplantae</taxon>
        <taxon>Streptophyta</taxon>
        <taxon>Embryophyta</taxon>
        <taxon>Tracheophyta</taxon>
        <taxon>Spermatophyta</taxon>
        <taxon>Magnoliopsida</taxon>
        <taxon>eudicotyledons</taxon>
        <taxon>Gunneridae</taxon>
        <taxon>Pentapetalae</taxon>
        <taxon>asterids</taxon>
        <taxon>Ericales</taxon>
        <taxon>Actinidiaceae</taxon>
        <taxon>Actinidia</taxon>
    </lineage>
</organism>
<evidence type="ECO:0000256" key="6">
    <source>
        <dbReference type="ARBA" id="ARBA00022723"/>
    </source>
</evidence>
<evidence type="ECO:0000256" key="9">
    <source>
        <dbReference type="ARBA" id="ARBA00023136"/>
    </source>
</evidence>
<keyword evidence="14" id="KW-1185">Reference proteome</keyword>
<dbReference type="SMART" id="SM00239">
    <property type="entry name" value="C2"/>
    <property type="match status" value="1"/>
</dbReference>
<dbReference type="SUPFAM" id="SSF49562">
    <property type="entry name" value="C2 domain (Calcium/lipid-binding domain, CaLB)"/>
    <property type="match status" value="1"/>
</dbReference>
<keyword evidence="4" id="KW-1003">Cell membrane</keyword>
<accession>A0A7J0EYX9</accession>
<evidence type="ECO:0000256" key="3">
    <source>
        <dbReference type="ARBA" id="ARBA00022468"/>
    </source>
</evidence>
<dbReference type="Proteomes" id="UP000585474">
    <property type="component" value="Unassembled WGS sequence"/>
</dbReference>
<dbReference type="PANTHER" id="PTHR45933:SF6">
    <property type="entry name" value="PROTEIN C2-DOMAIN ABA-RELATED 11"/>
    <property type="match status" value="1"/>
</dbReference>
<dbReference type="InterPro" id="IPR035892">
    <property type="entry name" value="C2_domain_sf"/>
</dbReference>
<reference evidence="13 14" key="1">
    <citation type="submission" date="2019-07" db="EMBL/GenBank/DDBJ databases">
        <title>De Novo Assembly of kiwifruit Actinidia rufa.</title>
        <authorList>
            <person name="Sugita-Konishi S."/>
            <person name="Sato K."/>
            <person name="Mori E."/>
            <person name="Abe Y."/>
            <person name="Kisaki G."/>
            <person name="Hamano K."/>
            <person name="Suezawa K."/>
            <person name="Otani M."/>
            <person name="Fukuda T."/>
            <person name="Manabe T."/>
            <person name="Gomi K."/>
            <person name="Tabuchi M."/>
            <person name="Akimitsu K."/>
            <person name="Kataoka I."/>
        </authorList>
    </citation>
    <scope>NUCLEOTIDE SEQUENCE [LARGE SCALE GENOMIC DNA]</scope>
    <source>
        <strain evidence="14">cv. Fuchu</strain>
    </source>
</reference>
<evidence type="ECO:0000256" key="2">
    <source>
        <dbReference type="ARBA" id="ARBA00004236"/>
    </source>
</evidence>
<keyword evidence="9" id="KW-0472">Membrane</keyword>
<protein>
    <submittedName>
        <fullName evidence="13">Calcium-dependent lipid-binding (CaLB domain) family protein</fullName>
    </submittedName>
</protein>
<keyword evidence="3" id="KW-0343">GTPase activation</keyword>
<dbReference type="GO" id="GO:0009738">
    <property type="term" value="P:abscisic acid-activated signaling pathway"/>
    <property type="evidence" value="ECO:0007669"/>
    <property type="project" value="UniProtKB-KW"/>
</dbReference>
<evidence type="ECO:0000313" key="13">
    <source>
        <dbReference type="EMBL" id="GFY91655.1"/>
    </source>
</evidence>
<dbReference type="CDD" id="cd04038">
    <property type="entry name" value="C2_ArfGAP"/>
    <property type="match status" value="1"/>
</dbReference>
<dbReference type="GO" id="GO:0005634">
    <property type="term" value="C:nucleus"/>
    <property type="evidence" value="ECO:0007669"/>
    <property type="project" value="UniProtKB-SubCell"/>
</dbReference>
<gene>
    <name evidence="13" type="ORF">Acr_08g0000510</name>
</gene>
<evidence type="ECO:0000256" key="4">
    <source>
        <dbReference type="ARBA" id="ARBA00022475"/>
    </source>
</evidence>
<evidence type="ECO:0000256" key="8">
    <source>
        <dbReference type="ARBA" id="ARBA00023121"/>
    </source>
</evidence>
<dbReference type="GO" id="GO:0008289">
    <property type="term" value="F:lipid binding"/>
    <property type="evidence" value="ECO:0007669"/>
    <property type="project" value="UniProtKB-KW"/>
</dbReference>
<dbReference type="PANTHER" id="PTHR45933">
    <property type="entry name" value="PROTEIN C2-DOMAIN ABA-RELATED 4"/>
    <property type="match status" value="1"/>
</dbReference>
<keyword evidence="6" id="KW-0479">Metal-binding</keyword>
<evidence type="ECO:0000256" key="7">
    <source>
        <dbReference type="ARBA" id="ARBA00022837"/>
    </source>
</evidence>
<dbReference type="Pfam" id="PF00168">
    <property type="entry name" value="C2"/>
    <property type="match status" value="1"/>
</dbReference>
<dbReference type="AlphaFoldDB" id="A0A7J0EYX9"/>
<sequence>MGEPAGVLKVVVVQGKRLVVRDFKSSDPYVIVKLANQTAKTRVINSCLDPVWNEELSFSLKEPVENLNLEVFDKDRFKEDDKMGHAHLDLRPLISADRLRQILSVSSGDTTLRKVIPDTDNCLAVDSTISCINGEMVQDVWLRLCGVESGEIELKIKLTNLPPVAPSR</sequence>
<evidence type="ECO:0000256" key="5">
    <source>
        <dbReference type="ARBA" id="ARBA00022682"/>
    </source>
</evidence>
<dbReference type="InterPro" id="IPR000008">
    <property type="entry name" value="C2_dom"/>
</dbReference>
<evidence type="ECO:0000256" key="1">
    <source>
        <dbReference type="ARBA" id="ARBA00004123"/>
    </source>
</evidence>
<comment type="caution">
    <text evidence="13">The sequence shown here is derived from an EMBL/GenBank/DDBJ whole genome shotgun (WGS) entry which is preliminary data.</text>
</comment>
<evidence type="ECO:0000313" key="14">
    <source>
        <dbReference type="Proteomes" id="UP000585474"/>
    </source>
</evidence>
<dbReference type="GO" id="GO:0046872">
    <property type="term" value="F:metal ion binding"/>
    <property type="evidence" value="ECO:0007669"/>
    <property type="project" value="UniProtKB-KW"/>
</dbReference>
<keyword evidence="10" id="KW-0539">Nucleus</keyword>
<keyword evidence="7" id="KW-0106">Calcium</keyword>
<dbReference type="EMBL" id="BJWL01000008">
    <property type="protein sequence ID" value="GFY91655.1"/>
    <property type="molecule type" value="Genomic_DNA"/>
</dbReference>
<feature type="domain" description="C2" evidence="12">
    <location>
        <begin position="1"/>
        <end position="103"/>
    </location>
</feature>
<dbReference type="OrthoDB" id="270970at2759"/>
<name>A0A7J0EYX9_9ERIC</name>
<dbReference type="GO" id="GO:0005886">
    <property type="term" value="C:plasma membrane"/>
    <property type="evidence" value="ECO:0007669"/>
    <property type="project" value="UniProtKB-SubCell"/>
</dbReference>
<dbReference type="InterPro" id="IPR044562">
    <property type="entry name" value="CAR1-11"/>
</dbReference>
<evidence type="ECO:0000259" key="12">
    <source>
        <dbReference type="PROSITE" id="PS50004"/>
    </source>
</evidence>
<keyword evidence="5" id="KW-0938">Abscisic acid signaling pathway</keyword>
<proteinExistence type="inferred from homology"/>